<name>A0A9P4PBC7_9PLEO</name>
<feature type="region of interest" description="Disordered" evidence="1">
    <location>
        <begin position="79"/>
        <end position="102"/>
    </location>
</feature>
<dbReference type="EMBL" id="MU001507">
    <property type="protein sequence ID" value="KAF2440293.1"/>
    <property type="molecule type" value="Genomic_DNA"/>
</dbReference>
<dbReference type="AlphaFoldDB" id="A0A9P4PBC7"/>
<reference evidence="2" key="1">
    <citation type="journal article" date="2020" name="Stud. Mycol.">
        <title>101 Dothideomycetes genomes: a test case for predicting lifestyles and emergence of pathogens.</title>
        <authorList>
            <person name="Haridas S."/>
            <person name="Albert R."/>
            <person name="Binder M."/>
            <person name="Bloem J."/>
            <person name="Labutti K."/>
            <person name="Salamov A."/>
            <person name="Andreopoulos B."/>
            <person name="Baker S."/>
            <person name="Barry K."/>
            <person name="Bills G."/>
            <person name="Bluhm B."/>
            <person name="Cannon C."/>
            <person name="Castanera R."/>
            <person name="Culley D."/>
            <person name="Daum C."/>
            <person name="Ezra D."/>
            <person name="Gonzalez J."/>
            <person name="Henrissat B."/>
            <person name="Kuo A."/>
            <person name="Liang C."/>
            <person name="Lipzen A."/>
            <person name="Lutzoni F."/>
            <person name="Magnuson J."/>
            <person name="Mondo S."/>
            <person name="Nolan M."/>
            <person name="Ohm R."/>
            <person name="Pangilinan J."/>
            <person name="Park H.-J."/>
            <person name="Ramirez L."/>
            <person name="Alfaro M."/>
            <person name="Sun H."/>
            <person name="Tritt A."/>
            <person name="Yoshinaga Y."/>
            <person name="Zwiers L.-H."/>
            <person name="Turgeon B."/>
            <person name="Goodwin S."/>
            <person name="Spatafora J."/>
            <person name="Crous P."/>
            <person name="Grigoriev I."/>
        </authorList>
    </citation>
    <scope>NUCLEOTIDE SEQUENCE</scope>
    <source>
        <strain evidence="2">CBS 690.94</strain>
    </source>
</reference>
<accession>A0A9P4PBC7</accession>
<keyword evidence="3" id="KW-1185">Reference proteome</keyword>
<feature type="compositionally biased region" description="Gly residues" evidence="1">
    <location>
        <begin position="184"/>
        <end position="193"/>
    </location>
</feature>
<sequence>MHRPSSTHTCNFSPARDRRHPHHTTHTPFCHSATPPPPRSMSLPSTIEGLGPVQNGGGRVAASMLTSKGKERWQRLPSGMEWGTRSSPGNMTRDWQKRKKRNVPYTTQQMIARLHRLSTHEGEGEASWGALGGRGRRVWWACRVSSSSASQWRKRVKVAEGTKGTEGGGLYASLESRSGESNGRLGGNRGAGGRVIRKDGCETFSTPSDPVLDAPTVVRRRIGRGRG</sequence>
<protein>
    <submittedName>
        <fullName evidence="2">Uncharacterized protein</fullName>
    </submittedName>
</protein>
<feature type="region of interest" description="Disordered" evidence="1">
    <location>
        <begin position="1"/>
        <end position="45"/>
    </location>
</feature>
<evidence type="ECO:0000313" key="3">
    <source>
        <dbReference type="Proteomes" id="UP000799764"/>
    </source>
</evidence>
<gene>
    <name evidence="2" type="ORF">P171DRAFT_98369</name>
</gene>
<comment type="caution">
    <text evidence="2">The sequence shown here is derived from an EMBL/GenBank/DDBJ whole genome shotgun (WGS) entry which is preliminary data.</text>
</comment>
<feature type="compositionally biased region" description="Polar residues" evidence="1">
    <location>
        <begin position="1"/>
        <end position="12"/>
    </location>
</feature>
<feature type="region of interest" description="Disordered" evidence="1">
    <location>
        <begin position="160"/>
        <end position="214"/>
    </location>
</feature>
<dbReference type="Proteomes" id="UP000799764">
    <property type="component" value="Unassembled WGS sequence"/>
</dbReference>
<evidence type="ECO:0000313" key="2">
    <source>
        <dbReference type="EMBL" id="KAF2440293.1"/>
    </source>
</evidence>
<proteinExistence type="predicted"/>
<evidence type="ECO:0000256" key="1">
    <source>
        <dbReference type="SAM" id="MobiDB-lite"/>
    </source>
</evidence>
<organism evidence="2 3">
    <name type="scientific">Karstenula rhodostoma CBS 690.94</name>
    <dbReference type="NCBI Taxonomy" id="1392251"/>
    <lineage>
        <taxon>Eukaryota</taxon>
        <taxon>Fungi</taxon>
        <taxon>Dikarya</taxon>
        <taxon>Ascomycota</taxon>
        <taxon>Pezizomycotina</taxon>
        <taxon>Dothideomycetes</taxon>
        <taxon>Pleosporomycetidae</taxon>
        <taxon>Pleosporales</taxon>
        <taxon>Massarineae</taxon>
        <taxon>Didymosphaeriaceae</taxon>
        <taxon>Karstenula</taxon>
    </lineage>
</organism>